<dbReference type="PANTHER" id="PTHR15410:SF2">
    <property type="entry name" value="HIRA-INTERACTING PROTEIN 3"/>
    <property type="match status" value="1"/>
</dbReference>
<sequence length="371" mass="40458">MSLPSDAEMVKHIHKIIADAYDDGTLAQHSKRKVRDMLTDHFGVNLESKKKFISTITQENVNLIEQSRAQESASSSRSPSPVKQAKKKAPAKQRAAVKPKAFSPDIEDDVEEIDGEVVSKADSTAAGGSFASSDVEGQEEFSELEEDTSVSRSRRTAKPKASSSTSKATKKAITPRASAGGSEAEQRLTRLKKLVIECGVRKPWKRLYEAAGISDTDYSAQCKVVQDVLRDLGMTGKGSIEQARKIRQEREFNDELAALQENKLIDDDDDTAGTCGRRTRGSTSARGGVAKRRVIVVDVSDDGSDSEEQSDFEAQDKKLAKKGKIARSTNASKRFNSDSDDQDRKDKGTTRRKSFKSSIASFAADLNSGSD</sequence>
<evidence type="ECO:0000313" key="3">
    <source>
        <dbReference type="EMBL" id="CDI52350.1"/>
    </source>
</evidence>
<evidence type="ECO:0000259" key="2">
    <source>
        <dbReference type="PROSITE" id="PS51998"/>
    </source>
</evidence>
<dbReference type="Pfam" id="PF08766">
    <property type="entry name" value="DEK_C"/>
    <property type="match status" value="1"/>
</dbReference>
<dbReference type="PROSITE" id="PS51998">
    <property type="entry name" value="DEK_C"/>
    <property type="match status" value="1"/>
</dbReference>
<feature type="compositionally biased region" description="Low complexity" evidence="1">
    <location>
        <begin position="66"/>
        <end position="83"/>
    </location>
</feature>
<feature type="compositionally biased region" description="Acidic residues" evidence="1">
    <location>
        <begin position="136"/>
        <end position="148"/>
    </location>
</feature>
<feature type="region of interest" description="Disordered" evidence="1">
    <location>
        <begin position="266"/>
        <end position="371"/>
    </location>
</feature>
<feature type="region of interest" description="Disordered" evidence="1">
    <location>
        <begin position="66"/>
        <end position="110"/>
    </location>
</feature>
<dbReference type="InterPro" id="IPR014876">
    <property type="entry name" value="DEK_C"/>
</dbReference>
<dbReference type="PANTHER" id="PTHR15410">
    <property type="entry name" value="HIRA-INTERACTING PROTEIN 3"/>
    <property type="match status" value="1"/>
</dbReference>
<protein>
    <recommendedName>
        <fullName evidence="2">DEK-C domain-containing protein</fullName>
    </recommendedName>
</protein>
<dbReference type="AlphaFoldDB" id="A0A077QS39"/>
<feature type="compositionally biased region" description="Low complexity" evidence="1">
    <location>
        <begin position="159"/>
        <end position="175"/>
    </location>
</feature>
<name>A0A077QS39_9BASI</name>
<dbReference type="Gene3D" id="1.10.10.60">
    <property type="entry name" value="Homeodomain-like"/>
    <property type="match status" value="1"/>
</dbReference>
<feature type="compositionally biased region" description="Low complexity" evidence="1">
    <location>
        <begin position="272"/>
        <end position="288"/>
    </location>
</feature>
<dbReference type="SUPFAM" id="SSF109715">
    <property type="entry name" value="DEK C-terminal domain"/>
    <property type="match status" value="1"/>
</dbReference>
<organism evidence="3">
    <name type="scientific">Melanopsichium pennsylvanicum 4</name>
    <dbReference type="NCBI Taxonomy" id="1398559"/>
    <lineage>
        <taxon>Eukaryota</taxon>
        <taxon>Fungi</taxon>
        <taxon>Dikarya</taxon>
        <taxon>Basidiomycota</taxon>
        <taxon>Ustilaginomycotina</taxon>
        <taxon>Ustilaginomycetes</taxon>
        <taxon>Ustilaginales</taxon>
        <taxon>Ustilaginaceae</taxon>
        <taxon>Melanopsichium</taxon>
    </lineage>
</organism>
<evidence type="ECO:0000256" key="1">
    <source>
        <dbReference type="SAM" id="MobiDB-lite"/>
    </source>
</evidence>
<reference evidence="3" key="1">
    <citation type="journal article" date="2014" name="Genome Biol. Evol.">
        <title>Gene Loss Rather Than Gene Gain Is Associated with a Host Jump from Monocots to Dicots in the Smut Fungus Melanopsichium pennsylvanicum.</title>
        <authorList>
            <person name="Sharma R."/>
            <person name="Mishra B."/>
            <person name="Runge F."/>
            <person name="Thines M."/>
        </authorList>
    </citation>
    <scope>NUCLEOTIDE SEQUENCE</scope>
    <source>
        <strain evidence="3">4</strain>
    </source>
</reference>
<proteinExistence type="predicted"/>
<dbReference type="GO" id="GO:0005634">
    <property type="term" value="C:nucleus"/>
    <property type="evidence" value="ECO:0007669"/>
    <property type="project" value="TreeGrafter"/>
</dbReference>
<dbReference type="InterPro" id="IPR037647">
    <property type="entry name" value="HIRIP3"/>
</dbReference>
<feature type="compositionally biased region" description="Acidic residues" evidence="1">
    <location>
        <begin position="299"/>
        <end position="313"/>
    </location>
</feature>
<dbReference type="EMBL" id="HG529537">
    <property type="protein sequence ID" value="CDI52350.1"/>
    <property type="molecule type" value="Genomic_DNA"/>
</dbReference>
<feature type="domain" description="DEK-C" evidence="2">
    <location>
        <begin position="3"/>
        <end position="62"/>
    </location>
</feature>
<feature type="compositionally biased region" description="Basic residues" evidence="1">
    <location>
        <begin position="84"/>
        <end position="97"/>
    </location>
</feature>
<accession>A0A077QS39</accession>
<feature type="region of interest" description="Disordered" evidence="1">
    <location>
        <begin position="122"/>
        <end position="185"/>
    </location>
</feature>